<evidence type="ECO:0000313" key="2">
    <source>
        <dbReference type="Proteomes" id="UP000054047"/>
    </source>
</evidence>
<sequence>MILTVLLLPAVAALCPDTATCISRVKEIVAAPRKFWFGEQRRSLCQGRNADPVECFGPDHLSAFHSVGSRLFRVRTYHAAYLRNLRIFPRVSFRAHSGEYRACDHEFRAGNGSTQVIEADPDMIPVAPYFIRSKPEITWHGLQYDEEFTIAIIDVGFGSLNYLVTGFPQNPKVLHEYEPSENFRPEANPMVVAVFRKSKPLLKFGRAKDFDISKFMLENEFADDLIGLALIIVGSDAFAIERQRLRGTVDNCHSLLRSKLRRHPPASSLSLLPLDELNSWLTVSVEQPELDVNVCCQQVRQKATTTYFDPLGALTVSALSMLNPPAVNSARIPIQGPSYMNYHRQARTHIGEYRACDHEFRAGNGSTQVIEADPDMIPVAPYFIRSKPEITWHGLQYDEEFTITIIDVGFGSLNYLVTGFPQNPKVLHEYEPSENFRPEANPMVVAVFRKSKPTLKFTRAKDFDISKFMLENELADGWFFALYFVL</sequence>
<protein>
    <submittedName>
        <fullName evidence="1">Uncharacterized protein</fullName>
    </submittedName>
</protein>
<dbReference type="Proteomes" id="UP000054047">
    <property type="component" value="Unassembled WGS sequence"/>
</dbReference>
<dbReference type="OrthoDB" id="2506647at2759"/>
<dbReference type="InterPro" id="IPR036610">
    <property type="entry name" value="PEBP-like_sf"/>
</dbReference>
<dbReference type="EMBL" id="KN732545">
    <property type="protein sequence ID" value="KIH58932.1"/>
    <property type="molecule type" value="Genomic_DNA"/>
</dbReference>
<evidence type="ECO:0000313" key="1">
    <source>
        <dbReference type="EMBL" id="KIH58932.1"/>
    </source>
</evidence>
<gene>
    <name evidence="1" type="ORF">ANCDUO_10852</name>
</gene>
<name>A0A0C2D9L9_9BILA</name>
<proteinExistence type="predicted"/>
<keyword evidence="2" id="KW-1185">Reference proteome</keyword>
<dbReference type="AlphaFoldDB" id="A0A0C2D9L9"/>
<dbReference type="SUPFAM" id="SSF49777">
    <property type="entry name" value="PEBP-like"/>
    <property type="match status" value="1"/>
</dbReference>
<accession>A0A0C2D9L9</accession>
<organism evidence="1 2">
    <name type="scientific">Ancylostoma duodenale</name>
    <dbReference type="NCBI Taxonomy" id="51022"/>
    <lineage>
        <taxon>Eukaryota</taxon>
        <taxon>Metazoa</taxon>
        <taxon>Ecdysozoa</taxon>
        <taxon>Nematoda</taxon>
        <taxon>Chromadorea</taxon>
        <taxon>Rhabditida</taxon>
        <taxon>Rhabditina</taxon>
        <taxon>Rhabditomorpha</taxon>
        <taxon>Strongyloidea</taxon>
        <taxon>Ancylostomatidae</taxon>
        <taxon>Ancylostomatinae</taxon>
        <taxon>Ancylostoma</taxon>
    </lineage>
</organism>
<reference evidence="1 2" key="1">
    <citation type="submission" date="2013-12" db="EMBL/GenBank/DDBJ databases">
        <title>Draft genome of the parsitic nematode Ancylostoma duodenale.</title>
        <authorList>
            <person name="Mitreva M."/>
        </authorList>
    </citation>
    <scope>NUCLEOTIDE SEQUENCE [LARGE SCALE GENOMIC DNA]</scope>
    <source>
        <strain evidence="1 2">Zhejiang</strain>
    </source>
</reference>